<organism evidence="2 3">
    <name type="scientific">Sandaracinobacteroides saxicola</name>
    <dbReference type="NCBI Taxonomy" id="2759707"/>
    <lineage>
        <taxon>Bacteria</taxon>
        <taxon>Pseudomonadati</taxon>
        <taxon>Pseudomonadota</taxon>
        <taxon>Alphaproteobacteria</taxon>
        <taxon>Sphingomonadales</taxon>
        <taxon>Sphingosinicellaceae</taxon>
        <taxon>Sandaracinobacteroides</taxon>
    </lineage>
</organism>
<dbReference type="SMART" id="SM00382">
    <property type="entry name" value="AAA"/>
    <property type="match status" value="1"/>
</dbReference>
<dbReference type="InterPro" id="IPR050238">
    <property type="entry name" value="DNA_Rep/Repair_Clamp_Loader"/>
</dbReference>
<accession>A0A7G5ILR3</accession>
<dbReference type="GO" id="GO:0006261">
    <property type="term" value="P:DNA-templated DNA replication"/>
    <property type="evidence" value="ECO:0007669"/>
    <property type="project" value="TreeGrafter"/>
</dbReference>
<dbReference type="RefSeq" id="WP_182298153.1">
    <property type="nucleotide sequence ID" value="NZ_CP059851.1"/>
</dbReference>
<name>A0A7G5ILR3_9SPHN</name>
<sequence>MLVGHENAVETFVEGGRGGRLHHAWLLAGPVGVGKRTFADAAARWLLAGMPDDFAVDDEHQAARLLAAGSHMDFRVLERLVDEKGKRKAGIVIDQVRELGPVLQGTPVLGDWRVIIIDSIDDLNPNACNALLKVLEEPAKATVFLLVSHSPARLLPTVRSRCRLVRFSPLPDAAVERVLARHDPTLDDAARAAIVAVAGGAPGAALAWAGLDLAALNAAIERLAGQGGGAVAFARGFGAATAMARFEALCRLVPARIAAAVRDWPSPRNLRLYEEAAALAGSAVAMQMERGQVALALAALLGKIETRHAKVA</sequence>
<evidence type="ECO:0000259" key="1">
    <source>
        <dbReference type="SMART" id="SM00382"/>
    </source>
</evidence>
<evidence type="ECO:0000313" key="2">
    <source>
        <dbReference type="EMBL" id="QMW24305.1"/>
    </source>
</evidence>
<dbReference type="GO" id="GO:0009360">
    <property type="term" value="C:DNA polymerase III complex"/>
    <property type="evidence" value="ECO:0007669"/>
    <property type="project" value="TreeGrafter"/>
</dbReference>
<dbReference type="EMBL" id="CP059851">
    <property type="protein sequence ID" value="QMW24305.1"/>
    <property type="molecule type" value="Genomic_DNA"/>
</dbReference>
<dbReference type="Gene3D" id="3.40.50.300">
    <property type="entry name" value="P-loop containing nucleotide triphosphate hydrolases"/>
    <property type="match status" value="1"/>
</dbReference>
<dbReference type="Proteomes" id="UP000515292">
    <property type="component" value="Chromosome"/>
</dbReference>
<feature type="domain" description="AAA+ ATPase" evidence="1">
    <location>
        <begin position="21"/>
        <end position="170"/>
    </location>
</feature>
<dbReference type="PANTHER" id="PTHR11669">
    <property type="entry name" value="REPLICATION FACTOR C / DNA POLYMERASE III GAMMA-TAU SUBUNIT"/>
    <property type="match status" value="1"/>
</dbReference>
<dbReference type="SUPFAM" id="SSF52540">
    <property type="entry name" value="P-loop containing nucleoside triphosphate hydrolases"/>
    <property type="match status" value="1"/>
</dbReference>
<proteinExistence type="predicted"/>
<protein>
    <submittedName>
        <fullName evidence="2">AAA family ATPase</fullName>
    </submittedName>
</protein>
<reference evidence="2 3" key="1">
    <citation type="submission" date="2020-07" db="EMBL/GenBank/DDBJ databases">
        <title>Complete genome sequence for Sandaracinobacter sp. M6.</title>
        <authorList>
            <person name="Tang Y."/>
            <person name="Liu Q."/>
            <person name="Guo Z."/>
            <person name="Lei P."/>
            <person name="Huang B."/>
        </authorList>
    </citation>
    <scope>NUCLEOTIDE SEQUENCE [LARGE SCALE GENOMIC DNA]</scope>
    <source>
        <strain evidence="2 3">M6</strain>
    </source>
</reference>
<evidence type="ECO:0000313" key="3">
    <source>
        <dbReference type="Proteomes" id="UP000515292"/>
    </source>
</evidence>
<keyword evidence="3" id="KW-1185">Reference proteome</keyword>
<dbReference type="Pfam" id="PF13177">
    <property type="entry name" value="DNA_pol3_delta2"/>
    <property type="match status" value="1"/>
</dbReference>
<dbReference type="AlphaFoldDB" id="A0A7G5ILR3"/>
<dbReference type="PANTHER" id="PTHR11669:SF8">
    <property type="entry name" value="DNA POLYMERASE III SUBUNIT DELTA"/>
    <property type="match status" value="1"/>
</dbReference>
<dbReference type="InterPro" id="IPR027417">
    <property type="entry name" value="P-loop_NTPase"/>
</dbReference>
<dbReference type="KEGG" id="sand:H3309_07590"/>
<gene>
    <name evidence="2" type="ORF">H3309_07590</name>
</gene>
<dbReference type="InterPro" id="IPR003593">
    <property type="entry name" value="AAA+_ATPase"/>
</dbReference>